<comment type="caution">
    <text evidence="2">The sequence shown here is derived from an EMBL/GenBank/DDBJ whole genome shotgun (WGS) entry which is preliminary data.</text>
</comment>
<dbReference type="AlphaFoldDB" id="A0AAD6U1U2"/>
<accession>A0AAD6U1U2</accession>
<name>A0AAD6U1U2_9AGAR</name>
<gene>
    <name evidence="2" type="ORF">B0H15DRAFT_305998</name>
</gene>
<protein>
    <submittedName>
        <fullName evidence="2">Uncharacterized protein</fullName>
    </submittedName>
</protein>
<reference evidence="2" key="1">
    <citation type="submission" date="2023-03" db="EMBL/GenBank/DDBJ databases">
        <title>Massive genome expansion in bonnet fungi (Mycena s.s.) driven by repeated elements and novel gene families across ecological guilds.</title>
        <authorList>
            <consortium name="Lawrence Berkeley National Laboratory"/>
            <person name="Harder C.B."/>
            <person name="Miyauchi S."/>
            <person name="Viragh M."/>
            <person name="Kuo A."/>
            <person name="Thoen E."/>
            <person name="Andreopoulos B."/>
            <person name="Lu D."/>
            <person name="Skrede I."/>
            <person name="Drula E."/>
            <person name="Henrissat B."/>
            <person name="Morin E."/>
            <person name="Kohler A."/>
            <person name="Barry K."/>
            <person name="LaButti K."/>
            <person name="Morin E."/>
            <person name="Salamov A."/>
            <person name="Lipzen A."/>
            <person name="Mereny Z."/>
            <person name="Hegedus B."/>
            <person name="Baldrian P."/>
            <person name="Stursova M."/>
            <person name="Weitz H."/>
            <person name="Taylor A."/>
            <person name="Grigoriev I.V."/>
            <person name="Nagy L.G."/>
            <person name="Martin F."/>
            <person name="Kauserud H."/>
        </authorList>
    </citation>
    <scope>NUCLEOTIDE SEQUENCE</scope>
    <source>
        <strain evidence="2">CBHHK173m</strain>
    </source>
</reference>
<dbReference type="Proteomes" id="UP001222325">
    <property type="component" value="Unassembled WGS sequence"/>
</dbReference>
<evidence type="ECO:0000313" key="2">
    <source>
        <dbReference type="EMBL" id="KAJ7087278.1"/>
    </source>
</evidence>
<dbReference type="EMBL" id="JARJCN010000029">
    <property type="protein sequence ID" value="KAJ7087278.1"/>
    <property type="molecule type" value="Genomic_DNA"/>
</dbReference>
<sequence>MNSSPTSPSSLSHILNPVDIPAYMEHLNPSAVSPTERQPAFTIRTSSSPSSTSGVVPDYIRDSIWSPPIAASTSKGYNMAGPSYQRQTPMHISPRHSFSPRRTSLSLDCASDPYRSYGSSPISPVSDVRTGRRIRILPTAVGTVRFLVPGARIRHSRTAGKQGLLGVASQRKSLRPSRYRSAHVLLSVLPGFQTGFQTVDVFGTQWTTDIPHGSITFNRPDATSSEII</sequence>
<keyword evidence="3" id="KW-1185">Reference proteome</keyword>
<proteinExistence type="predicted"/>
<evidence type="ECO:0000313" key="3">
    <source>
        <dbReference type="Proteomes" id="UP001222325"/>
    </source>
</evidence>
<evidence type="ECO:0000256" key="1">
    <source>
        <dbReference type="SAM" id="MobiDB-lite"/>
    </source>
</evidence>
<feature type="region of interest" description="Disordered" evidence="1">
    <location>
        <begin position="30"/>
        <end position="54"/>
    </location>
</feature>
<organism evidence="2 3">
    <name type="scientific">Mycena belliarum</name>
    <dbReference type="NCBI Taxonomy" id="1033014"/>
    <lineage>
        <taxon>Eukaryota</taxon>
        <taxon>Fungi</taxon>
        <taxon>Dikarya</taxon>
        <taxon>Basidiomycota</taxon>
        <taxon>Agaricomycotina</taxon>
        <taxon>Agaricomycetes</taxon>
        <taxon>Agaricomycetidae</taxon>
        <taxon>Agaricales</taxon>
        <taxon>Marasmiineae</taxon>
        <taxon>Mycenaceae</taxon>
        <taxon>Mycena</taxon>
    </lineage>
</organism>